<reference evidence="1 2" key="1">
    <citation type="submission" date="2014-10" db="EMBL/GenBank/DDBJ databases">
        <title>Pedobacter Kyungheensis.</title>
        <authorList>
            <person name="Anderson B.M."/>
            <person name="Newman J.D."/>
        </authorList>
    </citation>
    <scope>NUCLEOTIDE SEQUENCE [LARGE SCALE GENOMIC DNA]</scope>
    <source>
        <strain evidence="1 2">KACC 16221</strain>
    </source>
</reference>
<accession>A0A0C1G4V8</accession>
<dbReference type="OrthoDB" id="771393at2"/>
<name>A0A0C1G4V8_9SPHI</name>
<dbReference type="AlphaFoldDB" id="A0A0C1G4V8"/>
<dbReference type="Proteomes" id="UP000031246">
    <property type="component" value="Unassembled WGS sequence"/>
</dbReference>
<organism evidence="1 2">
    <name type="scientific">Pedobacter kyungheensis</name>
    <dbReference type="NCBI Taxonomy" id="1069985"/>
    <lineage>
        <taxon>Bacteria</taxon>
        <taxon>Pseudomonadati</taxon>
        <taxon>Bacteroidota</taxon>
        <taxon>Sphingobacteriia</taxon>
        <taxon>Sphingobacteriales</taxon>
        <taxon>Sphingobacteriaceae</taxon>
        <taxon>Pedobacter</taxon>
    </lineage>
</organism>
<evidence type="ECO:0000313" key="2">
    <source>
        <dbReference type="Proteomes" id="UP000031246"/>
    </source>
</evidence>
<comment type="caution">
    <text evidence="1">The sequence shown here is derived from an EMBL/GenBank/DDBJ whole genome shotgun (WGS) entry which is preliminary data.</text>
</comment>
<proteinExistence type="predicted"/>
<evidence type="ECO:0000313" key="1">
    <source>
        <dbReference type="EMBL" id="KIA95144.1"/>
    </source>
</evidence>
<protein>
    <submittedName>
        <fullName evidence="1">Uncharacterized protein</fullName>
    </submittedName>
</protein>
<keyword evidence="2" id="KW-1185">Reference proteome</keyword>
<sequence>MKNIKKLLEKKIALENSQINGGLAMGSHAVCSSYTYGDHCADKTTTMYNDQGQTIGSPATSSWQT</sequence>
<gene>
    <name evidence="1" type="ORF">OC25_07355</name>
</gene>
<dbReference type="RefSeq" id="WP_039473607.1">
    <property type="nucleotide sequence ID" value="NZ_JSYN01000006.1"/>
</dbReference>
<dbReference type="EMBL" id="JSYN01000006">
    <property type="protein sequence ID" value="KIA95144.1"/>
    <property type="molecule type" value="Genomic_DNA"/>
</dbReference>